<protein>
    <submittedName>
        <fullName evidence="2">GNAT family N-acetyltransferase</fullName>
    </submittedName>
</protein>
<dbReference type="Gene3D" id="3.40.630.90">
    <property type="match status" value="1"/>
</dbReference>
<name>A0A4V1BY03_9BURK</name>
<dbReference type="Proteomes" id="UP000295294">
    <property type="component" value="Chromosome 1"/>
</dbReference>
<reference evidence="2 3" key="1">
    <citation type="submission" date="2019-03" db="EMBL/GenBank/DDBJ databases">
        <title>Efficiently degradation of phenoxyalkanoic acid herbicides by Cupriavidus oxalaticus strain X32.</title>
        <authorList>
            <person name="Sheng X."/>
        </authorList>
    </citation>
    <scope>NUCLEOTIDE SEQUENCE [LARGE SCALE GENOMIC DNA]</scope>
    <source>
        <strain evidence="2 3">X32</strain>
    </source>
</reference>
<evidence type="ECO:0000313" key="3">
    <source>
        <dbReference type="Proteomes" id="UP000295294"/>
    </source>
</evidence>
<dbReference type="InterPro" id="IPR016181">
    <property type="entry name" value="Acyl_CoA_acyltransferase"/>
</dbReference>
<dbReference type="CDD" id="cd04301">
    <property type="entry name" value="NAT_SF"/>
    <property type="match status" value="1"/>
</dbReference>
<evidence type="ECO:0000259" key="1">
    <source>
        <dbReference type="PROSITE" id="PS51186"/>
    </source>
</evidence>
<dbReference type="InterPro" id="IPR041496">
    <property type="entry name" value="YitH/HolE_GNAT"/>
</dbReference>
<dbReference type="SUPFAM" id="SSF55729">
    <property type="entry name" value="Acyl-CoA N-acyltransferases (Nat)"/>
    <property type="match status" value="1"/>
</dbReference>
<dbReference type="InterPro" id="IPR000182">
    <property type="entry name" value="GNAT_dom"/>
</dbReference>
<dbReference type="EMBL" id="CP038634">
    <property type="protein sequence ID" value="QBY50122.1"/>
    <property type="molecule type" value="Genomic_DNA"/>
</dbReference>
<dbReference type="PANTHER" id="PTHR47237">
    <property type="entry name" value="SLL0310 PROTEIN"/>
    <property type="match status" value="1"/>
</dbReference>
<dbReference type="InterPro" id="IPR052729">
    <property type="entry name" value="Acyl/Acetyltrans_Enzymes"/>
</dbReference>
<proteinExistence type="predicted"/>
<evidence type="ECO:0000313" key="2">
    <source>
        <dbReference type="EMBL" id="QBY50122.1"/>
    </source>
</evidence>
<feature type="domain" description="N-acetyltransferase" evidence="1">
    <location>
        <begin position="5"/>
        <end position="143"/>
    </location>
</feature>
<dbReference type="KEGG" id="cox:E0W60_02570"/>
<dbReference type="Pfam" id="PF00583">
    <property type="entry name" value="Acetyltransf_1"/>
    <property type="match status" value="1"/>
</dbReference>
<dbReference type="Gene3D" id="3.40.630.30">
    <property type="match status" value="1"/>
</dbReference>
<dbReference type="STRING" id="1349762.GCA_001592245_03297"/>
<dbReference type="OrthoDB" id="20916at2"/>
<accession>A0A4V1BY03</accession>
<organism evidence="2 3">
    <name type="scientific">Cupriavidus oxalaticus</name>
    <dbReference type="NCBI Taxonomy" id="96344"/>
    <lineage>
        <taxon>Bacteria</taxon>
        <taxon>Pseudomonadati</taxon>
        <taxon>Pseudomonadota</taxon>
        <taxon>Betaproteobacteria</taxon>
        <taxon>Burkholderiales</taxon>
        <taxon>Burkholderiaceae</taxon>
        <taxon>Cupriavidus</taxon>
    </lineage>
</organism>
<gene>
    <name evidence="2" type="ORF">E0W60_02570</name>
</gene>
<dbReference type="GO" id="GO:0016747">
    <property type="term" value="F:acyltransferase activity, transferring groups other than amino-acyl groups"/>
    <property type="evidence" value="ECO:0007669"/>
    <property type="project" value="InterPro"/>
</dbReference>
<dbReference type="Pfam" id="PF18014">
    <property type="entry name" value="Acetyltransf_18"/>
    <property type="match status" value="1"/>
</dbReference>
<dbReference type="RefSeq" id="WP_135702918.1">
    <property type="nucleotide sequence ID" value="NZ_CP038634.1"/>
</dbReference>
<dbReference type="AlphaFoldDB" id="A0A4V1BY03"/>
<dbReference type="PROSITE" id="PS51186">
    <property type="entry name" value="GNAT"/>
    <property type="match status" value="1"/>
</dbReference>
<sequence length="296" mass="32053">MSGDLVIRNMTRAELDQLIGWAATEGWNPGLHDAALFWATDPDAFIAAELDGELIGGGAITSYGGAFGFMGFFIVRPAFRGRGLGNALWHARRDRLIARLRPGATIGLDGVFAMQDYYARGGFVFSHRNLRFRAEVPDSPPQSPLSPDASRPDDVIVPLEAVPFDDVLAYDRTCFPAARETFLRGWIRQEDGLALGCLRQGRLGGFGVVRRCGEGCKIGPLFADDAEAAEALYERLAAFASGGPLFLDVPENHPAAMALAHRHGMAEVFGCARMYLGPAPGLVHKRIFGITTFELG</sequence>
<keyword evidence="2" id="KW-0808">Transferase</keyword>
<dbReference type="PANTHER" id="PTHR47237:SF1">
    <property type="entry name" value="SLL0310 PROTEIN"/>
    <property type="match status" value="1"/>
</dbReference>